<gene>
    <name evidence="1" type="ORF">DHETER_LOCUS11971</name>
</gene>
<proteinExistence type="predicted"/>
<name>A0ACA9PEI7_9GLOM</name>
<evidence type="ECO:0000313" key="1">
    <source>
        <dbReference type="EMBL" id="CAG8705432.1"/>
    </source>
</evidence>
<evidence type="ECO:0000313" key="2">
    <source>
        <dbReference type="Proteomes" id="UP000789702"/>
    </source>
</evidence>
<keyword evidence="2" id="KW-1185">Reference proteome</keyword>
<sequence>SCLKAKANESEYCQEFKELNLSELVKKPKSFKKVAISKLEKEKAMLEEQVKALKRA</sequence>
<feature type="non-terminal residue" evidence="1">
    <location>
        <position position="56"/>
    </location>
</feature>
<dbReference type="EMBL" id="CAJVPU010027952">
    <property type="protein sequence ID" value="CAG8705432.1"/>
    <property type="molecule type" value="Genomic_DNA"/>
</dbReference>
<dbReference type="Proteomes" id="UP000789702">
    <property type="component" value="Unassembled WGS sequence"/>
</dbReference>
<feature type="non-terminal residue" evidence="1">
    <location>
        <position position="1"/>
    </location>
</feature>
<comment type="caution">
    <text evidence="1">The sequence shown here is derived from an EMBL/GenBank/DDBJ whole genome shotgun (WGS) entry which is preliminary data.</text>
</comment>
<protein>
    <submittedName>
        <fullName evidence="1">1532_t:CDS:1</fullName>
    </submittedName>
</protein>
<reference evidence="1" key="1">
    <citation type="submission" date="2021-06" db="EMBL/GenBank/DDBJ databases">
        <authorList>
            <person name="Kallberg Y."/>
            <person name="Tangrot J."/>
            <person name="Rosling A."/>
        </authorList>
    </citation>
    <scope>NUCLEOTIDE SEQUENCE</scope>
    <source>
        <strain evidence="1">IL203A</strain>
    </source>
</reference>
<organism evidence="1 2">
    <name type="scientific">Dentiscutata heterogama</name>
    <dbReference type="NCBI Taxonomy" id="1316150"/>
    <lineage>
        <taxon>Eukaryota</taxon>
        <taxon>Fungi</taxon>
        <taxon>Fungi incertae sedis</taxon>
        <taxon>Mucoromycota</taxon>
        <taxon>Glomeromycotina</taxon>
        <taxon>Glomeromycetes</taxon>
        <taxon>Diversisporales</taxon>
        <taxon>Gigasporaceae</taxon>
        <taxon>Dentiscutata</taxon>
    </lineage>
</organism>
<accession>A0ACA9PEI7</accession>